<keyword evidence="5 6" id="KW-0472">Membrane</keyword>
<gene>
    <name evidence="7" type="ORF">G1C96_1049</name>
</gene>
<dbReference type="AlphaFoldDB" id="A0A7Y0F1T2"/>
<dbReference type="GO" id="GO:0005886">
    <property type="term" value="C:plasma membrane"/>
    <property type="evidence" value="ECO:0007669"/>
    <property type="project" value="UniProtKB-ARBA"/>
</dbReference>
<dbReference type="Proteomes" id="UP000588277">
    <property type="component" value="Unassembled WGS sequence"/>
</dbReference>
<keyword evidence="8" id="KW-1185">Reference proteome</keyword>
<organism evidence="7 8">
    <name type="scientific">Bifidobacterium moraviense</name>
    <dbReference type="NCBI Taxonomy" id="2675323"/>
    <lineage>
        <taxon>Bacteria</taxon>
        <taxon>Bacillati</taxon>
        <taxon>Actinomycetota</taxon>
        <taxon>Actinomycetes</taxon>
        <taxon>Bifidobacteriales</taxon>
        <taxon>Bifidobacteriaceae</taxon>
        <taxon>Bifidobacterium</taxon>
    </lineage>
</organism>
<keyword evidence="4 6" id="KW-1133">Transmembrane helix</keyword>
<evidence type="ECO:0000256" key="6">
    <source>
        <dbReference type="SAM" id="Phobius"/>
    </source>
</evidence>
<evidence type="ECO:0000256" key="4">
    <source>
        <dbReference type="ARBA" id="ARBA00022989"/>
    </source>
</evidence>
<evidence type="ECO:0000256" key="5">
    <source>
        <dbReference type="ARBA" id="ARBA00023136"/>
    </source>
</evidence>
<evidence type="ECO:0000256" key="2">
    <source>
        <dbReference type="ARBA" id="ARBA00022475"/>
    </source>
</evidence>
<keyword evidence="3 6" id="KW-0812">Transmembrane</keyword>
<dbReference type="InterPro" id="IPR051611">
    <property type="entry name" value="ECF_transporter_component"/>
</dbReference>
<dbReference type="CDD" id="cd16914">
    <property type="entry name" value="EcfT"/>
    <property type="match status" value="1"/>
</dbReference>
<comment type="caution">
    <text evidence="7">The sequence shown here is derived from an EMBL/GenBank/DDBJ whole genome shotgun (WGS) entry which is preliminary data.</text>
</comment>
<accession>A0A7Y0F1T2</accession>
<feature type="transmembrane region" description="Helical" evidence="6">
    <location>
        <begin position="223"/>
        <end position="244"/>
    </location>
</feature>
<keyword evidence="2" id="KW-1003">Cell membrane</keyword>
<dbReference type="PANTHER" id="PTHR34857:SF2">
    <property type="entry name" value="SLL0384 PROTEIN"/>
    <property type="match status" value="1"/>
</dbReference>
<evidence type="ECO:0000256" key="3">
    <source>
        <dbReference type="ARBA" id="ARBA00022692"/>
    </source>
</evidence>
<feature type="transmembrane region" description="Helical" evidence="6">
    <location>
        <begin position="90"/>
        <end position="115"/>
    </location>
</feature>
<feature type="transmembrane region" description="Helical" evidence="6">
    <location>
        <begin position="53"/>
        <end position="78"/>
    </location>
</feature>
<dbReference type="Pfam" id="PF02361">
    <property type="entry name" value="CbiQ"/>
    <property type="match status" value="1"/>
</dbReference>
<evidence type="ECO:0000313" key="8">
    <source>
        <dbReference type="Proteomes" id="UP000588277"/>
    </source>
</evidence>
<dbReference type="PANTHER" id="PTHR34857">
    <property type="entry name" value="SLL0384 PROTEIN"/>
    <property type="match status" value="1"/>
</dbReference>
<dbReference type="EMBL" id="JAAIIH010000006">
    <property type="protein sequence ID" value="NMN00470.1"/>
    <property type="molecule type" value="Genomic_DNA"/>
</dbReference>
<evidence type="ECO:0000256" key="1">
    <source>
        <dbReference type="ARBA" id="ARBA00004141"/>
    </source>
</evidence>
<evidence type="ECO:0000313" key="7">
    <source>
        <dbReference type="EMBL" id="NMN00470.1"/>
    </source>
</evidence>
<dbReference type="InterPro" id="IPR003339">
    <property type="entry name" value="ABC/ECF_trnsptr_transmembrane"/>
</dbReference>
<protein>
    <submittedName>
        <fullName evidence="7">ABC-type cobalt transport system, permease component CbiQ and related transporter</fullName>
    </submittedName>
</protein>
<sequence length="245" mass="25867">MNFATSSYRGILRFDPRTKILFTLTVGAFCLTLLGGNSATAGAIRWALTAVSFLLLGVCGRVRAAACFALMLAASYALAEWALPHVGGFLGWFIYAGIGMTTQTLPSAVAAYWLLFTTTADELIAALQRAHVPQAVTIPLAVMFRFFPTVTAEARQINDAMRMRGVHVGGGKASEMFEYRVVPMVTNSVKIADELSQAALTRGLGASPTRTSIARIGFGWADALLIAGCAACFGALACVGFGVLA</sequence>
<dbReference type="RefSeq" id="WP_169275622.1">
    <property type="nucleotide sequence ID" value="NZ_JAAIIH010000006.1"/>
</dbReference>
<proteinExistence type="predicted"/>
<name>A0A7Y0F1T2_9BIFI</name>
<comment type="subcellular location">
    <subcellularLocation>
        <location evidence="1">Membrane</location>
        <topology evidence="1">Multi-pass membrane protein</topology>
    </subcellularLocation>
</comment>
<reference evidence="7 8" key="1">
    <citation type="submission" date="2020-02" db="EMBL/GenBank/DDBJ databases">
        <title>Characterization of phylogenetic diversity of novel bifidobacterial species isolated in Czech ZOOs.</title>
        <authorList>
            <person name="Lugli G.A."/>
            <person name="Vera N.B."/>
            <person name="Ventura M."/>
        </authorList>
    </citation>
    <scope>NUCLEOTIDE SEQUENCE [LARGE SCALE GENOMIC DNA]</scope>
    <source>
        <strain evidence="7 8">DSM 109958</strain>
    </source>
</reference>